<dbReference type="AlphaFoldDB" id="A0AAE0ATT7"/>
<sequence>MSHNEVAQEFNRQLKDRVVSQLRLRLTDAALPIDLDTVMGTMVRIIVFNAQPLKTISVGMAFIILMLQISGWPTRFLMVPSQTLQFPSPKHVICDQFRSGNPVLRKY</sequence>
<comment type="caution">
    <text evidence="1">The sequence shown here is derived from an EMBL/GenBank/DDBJ whole genome shotgun (WGS) entry which is preliminary data.</text>
</comment>
<evidence type="ECO:0000313" key="1">
    <source>
        <dbReference type="EMBL" id="KAK3223467.1"/>
    </source>
</evidence>
<keyword evidence="2" id="KW-1185">Reference proteome</keyword>
<protein>
    <submittedName>
        <fullName evidence="1">Uncharacterized protein</fullName>
    </submittedName>
</protein>
<accession>A0AAE0ATT7</accession>
<dbReference type="Proteomes" id="UP001281410">
    <property type="component" value="Unassembled WGS sequence"/>
</dbReference>
<reference evidence="1" key="1">
    <citation type="journal article" date="2023" name="Plant J.">
        <title>Genome sequences and population genomics provide insights into the demographic history, inbreeding, and mutation load of two 'living fossil' tree species of Dipteronia.</title>
        <authorList>
            <person name="Feng Y."/>
            <person name="Comes H.P."/>
            <person name="Chen J."/>
            <person name="Zhu S."/>
            <person name="Lu R."/>
            <person name="Zhang X."/>
            <person name="Li P."/>
            <person name="Qiu J."/>
            <person name="Olsen K.M."/>
            <person name="Qiu Y."/>
        </authorList>
    </citation>
    <scope>NUCLEOTIDE SEQUENCE</scope>
    <source>
        <strain evidence="1">NBL</strain>
    </source>
</reference>
<name>A0AAE0ATT7_9ROSI</name>
<organism evidence="1 2">
    <name type="scientific">Dipteronia sinensis</name>
    <dbReference type="NCBI Taxonomy" id="43782"/>
    <lineage>
        <taxon>Eukaryota</taxon>
        <taxon>Viridiplantae</taxon>
        <taxon>Streptophyta</taxon>
        <taxon>Embryophyta</taxon>
        <taxon>Tracheophyta</taxon>
        <taxon>Spermatophyta</taxon>
        <taxon>Magnoliopsida</taxon>
        <taxon>eudicotyledons</taxon>
        <taxon>Gunneridae</taxon>
        <taxon>Pentapetalae</taxon>
        <taxon>rosids</taxon>
        <taxon>malvids</taxon>
        <taxon>Sapindales</taxon>
        <taxon>Sapindaceae</taxon>
        <taxon>Hippocastanoideae</taxon>
        <taxon>Acereae</taxon>
        <taxon>Dipteronia</taxon>
    </lineage>
</organism>
<evidence type="ECO:0000313" key="2">
    <source>
        <dbReference type="Proteomes" id="UP001281410"/>
    </source>
</evidence>
<dbReference type="EMBL" id="JANJYJ010000003">
    <property type="protein sequence ID" value="KAK3223467.1"/>
    <property type="molecule type" value="Genomic_DNA"/>
</dbReference>
<gene>
    <name evidence="1" type="ORF">Dsin_010492</name>
</gene>
<proteinExistence type="predicted"/>